<evidence type="ECO:0000256" key="3">
    <source>
        <dbReference type="ARBA" id="ARBA00022801"/>
    </source>
</evidence>
<dbReference type="InterPro" id="IPR023830">
    <property type="entry name" value="Peptidase_S8A_PatG"/>
</dbReference>
<dbReference type="NCBIfam" id="TIGR03895">
    <property type="entry name" value="protease_PatA"/>
    <property type="match status" value="1"/>
</dbReference>
<dbReference type="InterPro" id="IPR040636">
    <property type="entry name" value="PatG_C"/>
</dbReference>
<feature type="domain" description="Peptidase S8/S53" evidence="6">
    <location>
        <begin position="28"/>
        <end position="269"/>
    </location>
</feature>
<reference evidence="9" key="1">
    <citation type="submission" date="2019-07" db="EMBL/GenBank/DDBJ databases">
        <title>Toxilogical consequences of a new and cryptic species of cyanobacteria (Komarekiella delphini-convector) recovered from the epidermis of a bottlenose dolphin and 1500 ft. in the air.</title>
        <authorList>
            <person name="Brown A.O."/>
            <person name="Dvorak P."/>
            <person name="Villanueva C.D."/>
            <person name="Foss A.J."/>
            <person name="Garvey A.D."/>
            <person name="Gibson Q.A."/>
            <person name="Johansen J.R."/>
            <person name="Casamatta D.A."/>
        </authorList>
    </citation>
    <scope>NUCLEOTIDE SEQUENCE</scope>
    <source>
        <strain evidence="9">SJRDD-AB1</strain>
    </source>
</reference>
<dbReference type="GO" id="GO:0006508">
    <property type="term" value="P:proteolysis"/>
    <property type="evidence" value="ECO:0007669"/>
    <property type="project" value="UniProtKB-KW"/>
</dbReference>
<dbReference type="PANTHER" id="PTHR43806:SF11">
    <property type="entry name" value="CEREVISIN-RELATED"/>
    <property type="match status" value="1"/>
</dbReference>
<evidence type="ECO:0000256" key="2">
    <source>
        <dbReference type="ARBA" id="ARBA00022670"/>
    </source>
</evidence>
<comment type="caution">
    <text evidence="9">The sequence shown here is derived from an EMBL/GenBank/DDBJ whole genome shotgun (WGS) entry which is preliminary data.</text>
</comment>
<evidence type="ECO:0000313" key="10">
    <source>
        <dbReference type="Proteomes" id="UP001165986"/>
    </source>
</evidence>
<dbReference type="InterPro" id="IPR040483">
    <property type="entry name" value="PatG_dom"/>
</dbReference>
<feature type="active site" description="Charge relay system" evidence="5">
    <location>
        <position position="68"/>
    </location>
</feature>
<dbReference type="RefSeq" id="WP_191757692.1">
    <property type="nucleotide sequence ID" value="NZ_VJXY01000010.1"/>
</dbReference>
<evidence type="ECO:0000259" key="8">
    <source>
        <dbReference type="Pfam" id="PF18065"/>
    </source>
</evidence>
<dbReference type="CDD" id="cd07476">
    <property type="entry name" value="Peptidases_S8_thiazoline_oxidase_subtilisin-like_protease"/>
    <property type="match status" value="1"/>
</dbReference>
<keyword evidence="3 5" id="KW-0378">Hydrolase</keyword>
<dbReference type="PANTHER" id="PTHR43806">
    <property type="entry name" value="PEPTIDASE S8"/>
    <property type="match status" value="1"/>
</dbReference>
<dbReference type="InterPro" id="IPR036852">
    <property type="entry name" value="Peptidase_S8/S53_dom_sf"/>
</dbReference>
<evidence type="ECO:0000256" key="1">
    <source>
        <dbReference type="ARBA" id="ARBA00011073"/>
    </source>
</evidence>
<dbReference type="Pfam" id="PF18047">
    <property type="entry name" value="PatG_D"/>
    <property type="match status" value="1"/>
</dbReference>
<dbReference type="Gene3D" id="3.40.50.200">
    <property type="entry name" value="Peptidase S8/S53 domain"/>
    <property type="match status" value="1"/>
</dbReference>
<accession>A0AA40SWT0</accession>
<dbReference type="AlphaFoldDB" id="A0AA40SWT0"/>
<keyword evidence="10" id="KW-1185">Reference proteome</keyword>
<dbReference type="Pfam" id="PF18065">
    <property type="entry name" value="PatG_C"/>
    <property type="match status" value="1"/>
</dbReference>
<feature type="active site" description="Charge relay system" evidence="5">
    <location>
        <position position="232"/>
    </location>
</feature>
<comment type="similarity">
    <text evidence="1 5">Belongs to the peptidase S8 family.</text>
</comment>
<dbReference type="InterPro" id="IPR015500">
    <property type="entry name" value="Peptidase_S8_subtilisin-rel"/>
</dbReference>
<evidence type="ECO:0000256" key="5">
    <source>
        <dbReference type="PROSITE-ProRule" id="PRU01240"/>
    </source>
</evidence>
<dbReference type="EMBL" id="VJXY01000010">
    <property type="protein sequence ID" value="MBD6616453.1"/>
    <property type="molecule type" value="Genomic_DNA"/>
</dbReference>
<keyword evidence="2 5" id="KW-0645">Protease</keyword>
<evidence type="ECO:0000259" key="6">
    <source>
        <dbReference type="Pfam" id="PF00082"/>
    </source>
</evidence>
<evidence type="ECO:0000259" key="7">
    <source>
        <dbReference type="Pfam" id="PF18047"/>
    </source>
</evidence>
<dbReference type="PRINTS" id="PR00723">
    <property type="entry name" value="SUBTILISIN"/>
</dbReference>
<dbReference type="Proteomes" id="UP001165986">
    <property type="component" value="Unassembled WGS sequence"/>
</dbReference>
<dbReference type="Pfam" id="PF00082">
    <property type="entry name" value="Peptidase_S8"/>
    <property type="match status" value="1"/>
</dbReference>
<dbReference type="SUPFAM" id="SSF52743">
    <property type="entry name" value="Subtilisin-like"/>
    <property type="match status" value="1"/>
</dbReference>
<dbReference type="InterPro" id="IPR000209">
    <property type="entry name" value="Peptidase_S8/S53_dom"/>
</dbReference>
<sequence length="651" mass="69632">MSPPVFATKISMAGHQELWVETFGEPQICIAVLDGWVDQSHPSLVSAKLTPLEPLTPNISAQGSAAQHGTHVTSIIFGQHHGSVQGIAPQCRGLLIPIFTDGKGDAIAPCSQLDLARAILLAANHGAHIINISGGQLTPSGEADPLLTNAVRHCTNQNILIVAAAGNDGCNCLHIPGALPSVLAVGAMNTEGLPLDFSNWGEQYRTQGILALGENIPGAAPGGGITTSSGTSYATAVVSGVAALLLSLQVKRGQAPNPQAVRDAILRSAIACDDQPAPDCRRLLAGRLNVKGAMSLILQPGETMNENIELATVQSAPIGETNLPPPPQRQNPAVQAAAYSAPTSEVASQVVQPLLSSPQLKEQVNSGGIQPAACSCGGGNGTPVQLVYALGQLGFDFGTETRRDSIQQHMGAGANPQDHRQLLAYLDRNLWDTGAIIWTLNLDATPIYAIQPQGAYAEQAYERLRQFLTEQLTEGVERISIPGVVVGKVMLMSGQVVPVILPTLRCMYSWTTAALIEAVCGTPPAESASEQDRGVYGQRSQSVINFLERVYYELRNLGMTPQERAINYAATNAFNVERIFESAIQEEMDLDTIEVERSPLCRSGSECWDVKLTFFNPRRVFEQARKVYRFTVDVSDVCPVSVGRVRSWFVR</sequence>
<feature type="domain" description="PatG" evidence="7">
    <location>
        <begin position="387"/>
        <end position="486"/>
    </location>
</feature>
<evidence type="ECO:0000256" key="4">
    <source>
        <dbReference type="ARBA" id="ARBA00022825"/>
    </source>
</evidence>
<protein>
    <submittedName>
        <fullName evidence="9">PatA/PatG family cyanobactin maturation protease</fullName>
    </submittedName>
</protein>
<evidence type="ECO:0000313" key="9">
    <source>
        <dbReference type="EMBL" id="MBD6616453.1"/>
    </source>
</evidence>
<dbReference type="InterPro" id="IPR034056">
    <property type="entry name" value="Pep_S8_PatG/PatA-like"/>
</dbReference>
<dbReference type="GO" id="GO:0004252">
    <property type="term" value="F:serine-type endopeptidase activity"/>
    <property type="evidence" value="ECO:0007669"/>
    <property type="project" value="UniProtKB-UniRule"/>
</dbReference>
<organism evidence="9 10">
    <name type="scientific">Komarekiella delphini-convector SJRDD-AB1</name>
    <dbReference type="NCBI Taxonomy" id="2593771"/>
    <lineage>
        <taxon>Bacteria</taxon>
        <taxon>Bacillati</taxon>
        <taxon>Cyanobacteriota</taxon>
        <taxon>Cyanophyceae</taxon>
        <taxon>Nostocales</taxon>
        <taxon>Nostocaceae</taxon>
        <taxon>Komarekiella</taxon>
        <taxon>Komarekiella delphini-convector</taxon>
    </lineage>
</organism>
<gene>
    <name evidence="9" type="ORF">FNW02_11545</name>
</gene>
<feature type="active site" description="Charge relay system" evidence="5">
    <location>
        <position position="34"/>
    </location>
</feature>
<proteinExistence type="inferred from homology"/>
<feature type="domain" description="PatG C-terminal" evidence="8">
    <location>
        <begin position="538"/>
        <end position="648"/>
    </location>
</feature>
<dbReference type="InterPro" id="IPR050131">
    <property type="entry name" value="Peptidase_S8_subtilisin-like"/>
</dbReference>
<keyword evidence="4 5" id="KW-0720">Serine protease</keyword>
<name>A0AA40SWT0_9NOST</name>
<dbReference type="PROSITE" id="PS51892">
    <property type="entry name" value="SUBTILASE"/>
    <property type="match status" value="1"/>
</dbReference>